<organism evidence="6 7">
    <name type="scientific">Hymenobacter roseosalivarius DSM 11622</name>
    <dbReference type="NCBI Taxonomy" id="645990"/>
    <lineage>
        <taxon>Bacteria</taxon>
        <taxon>Pseudomonadati</taxon>
        <taxon>Bacteroidota</taxon>
        <taxon>Cytophagia</taxon>
        <taxon>Cytophagales</taxon>
        <taxon>Hymenobacteraceae</taxon>
        <taxon>Hymenobacter</taxon>
    </lineage>
</organism>
<feature type="transmembrane region" description="Helical" evidence="5">
    <location>
        <begin position="88"/>
        <end position="107"/>
    </location>
</feature>
<reference evidence="6 7" key="1">
    <citation type="submission" date="2017-04" db="EMBL/GenBank/DDBJ databases">
        <authorList>
            <person name="Afonso C.L."/>
            <person name="Miller P.J."/>
            <person name="Scott M.A."/>
            <person name="Spackman E."/>
            <person name="Goraichik I."/>
            <person name="Dimitrov K.M."/>
            <person name="Suarez D.L."/>
            <person name="Swayne D.E."/>
        </authorList>
    </citation>
    <scope>NUCLEOTIDE SEQUENCE [LARGE SCALE GENOMIC DNA]</scope>
    <source>
        <strain evidence="6 7">DSM 11622</strain>
    </source>
</reference>
<evidence type="ECO:0000256" key="1">
    <source>
        <dbReference type="ARBA" id="ARBA00004141"/>
    </source>
</evidence>
<gene>
    <name evidence="6" type="ORF">SAMN00120144_0723</name>
</gene>
<keyword evidence="7" id="KW-1185">Reference proteome</keyword>
<dbReference type="EMBL" id="FWWW01000039">
    <property type="protein sequence ID" value="SMB83539.1"/>
    <property type="molecule type" value="Genomic_DNA"/>
</dbReference>
<dbReference type="Pfam" id="PF07681">
    <property type="entry name" value="DoxX"/>
    <property type="match status" value="1"/>
</dbReference>
<evidence type="ECO:0000256" key="3">
    <source>
        <dbReference type="ARBA" id="ARBA00022989"/>
    </source>
</evidence>
<keyword evidence="3 5" id="KW-1133">Transmembrane helix</keyword>
<evidence type="ECO:0000256" key="5">
    <source>
        <dbReference type="SAM" id="Phobius"/>
    </source>
</evidence>
<evidence type="ECO:0000256" key="4">
    <source>
        <dbReference type="ARBA" id="ARBA00023136"/>
    </source>
</evidence>
<proteinExistence type="predicted"/>
<keyword evidence="4 5" id="KW-0472">Membrane</keyword>
<dbReference type="RefSeq" id="WP_084443607.1">
    <property type="nucleotide sequence ID" value="NZ_FWWW01000039.1"/>
</dbReference>
<dbReference type="AlphaFoldDB" id="A0A1W1UR99"/>
<feature type="transmembrane region" description="Helical" evidence="5">
    <location>
        <begin position="20"/>
        <end position="38"/>
    </location>
</feature>
<feature type="transmembrane region" description="Helical" evidence="5">
    <location>
        <begin position="64"/>
        <end position="81"/>
    </location>
</feature>
<keyword evidence="2 5" id="KW-0812">Transmembrane</keyword>
<sequence length="176" mass="19278">MASKIEKKFTHWMADHGIALLRISIGVIFLWFGVLKYFPGLSPIEDLSVRTARVLTFHLLPDRVLAVGLASLEVLIGIGLLSGKWLQAVLVLLLLQLIGAISPVFFFPRDVFNLVPFVPTLAGQYIIKDIVLISAGLVLGGTARGGQLVADPVVAEKAKDEEEQKLAREDGQQPRR</sequence>
<evidence type="ECO:0000256" key="2">
    <source>
        <dbReference type="ARBA" id="ARBA00022692"/>
    </source>
</evidence>
<name>A0A1W1UR99_9BACT</name>
<dbReference type="Proteomes" id="UP000192266">
    <property type="component" value="Unassembled WGS sequence"/>
</dbReference>
<dbReference type="InterPro" id="IPR032808">
    <property type="entry name" value="DoxX"/>
</dbReference>
<evidence type="ECO:0000313" key="6">
    <source>
        <dbReference type="EMBL" id="SMB83539.1"/>
    </source>
</evidence>
<evidence type="ECO:0000313" key="7">
    <source>
        <dbReference type="Proteomes" id="UP000192266"/>
    </source>
</evidence>
<accession>A0A1W1UR99</accession>
<protein>
    <submittedName>
        <fullName evidence="6">DoxX family protein</fullName>
    </submittedName>
</protein>
<dbReference type="STRING" id="645990.SAMN00120144_0723"/>
<comment type="subcellular location">
    <subcellularLocation>
        <location evidence="1">Membrane</location>
        <topology evidence="1">Multi-pass membrane protein</topology>
    </subcellularLocation>
</comment>
<dbReference type="GO" id="GO:0016020">
    <property type="term" value="C:membrane"/>
    <property type="evidence" value="ECO:0007669"/>
    <property type="project" value="UniProtKB-SubCell"/>
</dbReference>
<dbReference type="OrthoDB" id="265224at2"/>